<dbReference type="PANTHER" id="PTHR30619">
    <property type="entry name" value="DNA INTERNALIZATION/COMPETENCE PROTEIN COMEC/REC2"/>
    <property type="match status" value="1"/>
</dbReference>
<dbReference type="Pfam" id="PF03772">
    <property type="entry name" value="Competence"/>
    <property type="match status" value="1"/>
</dbReference>
<feature type="transmembrane region" description="Helical" evidence="7">
    <location>
        <begin position="84"/>
        <end position="106"/>
    </location>
</feature>
<evidence type="ECO:0000256" key="6">
    <source>
        <dbReference type="SAM" id="MobiDB-lite"/>
    </source>
</evidence>
<feature type="transmembrane region" description="Helical" evidence="7">
    <location>
        <begin position="53"/>
        <end position="72"/>
    </location>
</feature>
<dbReference type="PANTHER" id="PTHR30619:SF1">
    <property type="entry name" value="RECOMBINATION PROTEIN 2"/>
    <property type="match status" value="1"/>
</dbReference>
<evidence type="ECO:0000256" key="7">
    <source>
        <dbReference type="SAM" id="Phobius"/>
    </source>
</evidence>
<sequence length="822" mass="84659">MGLLADFLRAVLARRPKDEAEPAPGPMDLRGGWSLLGAWISASAGVRLGQAQLILWALGLWLVAGIGVLLLLRRRHGRIGESATPSFAGLALGCGAAAIVCTQLLLSGVGLINPALEAAAHNGSTVRIQLELASAPSTSTVTNRFTPGEPAHTQFTADARTVAVSSDGRWVRAAVPVWLSFAESKAPSGELSTGSTVELLATVSSSEPGDRQQYWINAAAPLKVVGVNAAPSVFKHMRERFTDSSTALPHPARALLPGMVFGDRSPMDQELSTAMKVAGLSHLSAVSGANCALVLGFVLALSRAAGLGRAATLLLGLAALLGFVFLVGNEPSVLRAAVMGSIAAVGVHANRGRNALATLGLAVLVLLTIDPWLAGEPAFQLSTMATAGIVLMGRRMAQRLNRWLPAFLAEGTAVSVAAQIACLPVLVTLNPSFSLYSVPANLLVAPLIPLITVAGTLGVVVLIPVPVLGVALIWVAGMPTMVVGLLGTWISELPGALRPWPVGLAGILLAWGIVVGALTALGYVPPTAVHWRSRILLAVQSVVTGVLLGLVLPLTALVPVPVITDWIIAACDVGQGDGMVLNAGAAGAVVVDTGKEPEAMNACLKRLKVKNVAALFISHRHADHDGGIAGVAAGRTVGSFFYSVADDPADPPHLADTSGQQKTATQLGSGATGKAGTVSWNVLGPIPGGINTGENDASLVIRFEIQVSGSDRRVSLLATGDMQEEAMDQLIAQGTITHADILKVSHHGAANGGIHTAPTVRPVLALVSVGKDNTYGHPSDTALRALEVNNVRVMRTDLSGTIIVSWGDRGLSVSSLGPSTTQ</sequence>
<feature type="transmembrane region" description="Helical" evidence="7">
    <location>
        <begin position="379"/>
        <end position="397"/>
    </location>
</feature>
<feature type="domain" description="Metallo-beta-lactamase" evidence="8">
    <location>
        <begin position="574"/>
        <end position="640"/>
    </location>
</feature>
<protein>
    <submittedName>
        <fullName evidence="10">MBL fold metallo-hydrolase</fullName>
    </submittedName>
</protein>
<evidence type="ECO:0000256" key="4">
    <source>
        <dbReference type="ARBA" id="ARBA00022989"/>
    </source>
</evidence>
<dbReference type="EMBL" id="JAAWVT010000003">
    <property type="protein sequence ID" value="NKG20883.1"/>
    <property type="molecule type" value="Genomic_DNA"/>
</dbReference>
<evidence type="ECO:0000313" key="10">
    <source>
        <dbReference type="EMBL" id="NKG20883.1"/>
    </source>
</evidence>
<accession>A0ABX1G3R3</accession>
<feature type="transmembrane region" description="Helical" evidence="7">
    <location>
        <begin position="404"/>
        <end position="427"/>
    </location>
</feature>
<dbReference type="Gene3D" id="3.60.15.10">
    <property type="entry name" value="Ribonuclease Z/Hydroxyacylglutathione hydrolase-like"/>
    <property type="match status" value="1"/>
</dbReference>
<evidence type="ECO:0000259" key="8">
    <source>
        <dbReference type="Pfam" id="PF00753"/>
    </source>
</evidence>
<name>A0ABX1G3R3_9MICC</name>
<evidence type="ECO:0000256" key="1">
    <source>
        <dbReference type="ARBA" id="ARBA00004651"/>
    </source>
</evidence>
<organism evidence="10 11">
    <name type="scientific">Paeniglutamicibacter terrestris</name>
    <dbReference type="NCBI Taxonomy" id="2723403"/>
    <lineage>
        <taxon>Bacteria</taxon>
        <taxon>Bacillati</taxon>
        <taxon>Actinomycetota</taxon>
        <taxon>Actinomycetes</taxon>
        <taxon>Micrococcales</taxon>
        <taxon>Micrococcaceae</taxon>
        <taxon>Paeniglutamicibacter</taxon>
    </lineage>
</organism>
<evidence type="ECO:0000256" key="3">
    <source>
        <dbReference type="ARBA" id="ARBA00022692"/>
    </source>
</evidence>
<dbReference type="InterPro" id="IPR004477">
    <property type="entry name" value="ComEC_N"/>
</dbReference>
<evidence type="ECO:0000256" key="2">
    <source>
        <dbReference type="ARBA" id="ARBA00022475"/>
    </source>
</evidence>
<keyword evidence="2" id="KW-1003">Cell membrane</keyword>
<reference evidence="10 11" key="1">
    <citation type="submission" date="2020-04" db="EMBL/GenBank/DDBJ databases">
        <title>Paeniglutamicibacter sp. ANT13_2, a novel actinomycete isolated from sediment in Antarctica.</title>
        <authorList>
            <person name="Sakdapetsiri C."/>
            <person name="Pinyakong O."/>
        </authorList>
    </citation>
    <scope>NUCLEOTIDE SEQUENCE [LARGE SCALE GENOMIC DNA]</scope>
    <source>
        <strain evidence="10 11">ANT13_2</strain>
    </source>
</reference>
<dbReference type="SUPFAM" id="SSF56281">
    <property type="entry name" value="Metallo-hydrolase/oxidoreductase"/>
    <property type="match status" value="1"/>
</dbReference>
<feature type="transmembrane region" description="Helical" evidence="7">
    <location>
        <begin position="280"/>
        <end position="300"/>
    </location>
</feature>
<gene>
    <name evidence="10" type="ORF">HED64_09200</name>
</gene>
<feature type="transmembrane region" description="Helical" evidence="7">
    <location>
        <begin position="470"/>
        <end position="490"/>
    </location>
</feature>
<feature type="domain" description="ComEC/Rec2-related protein" evidence="9">
    <location>
        <begin position="259"/>
        <end position="519"/>
    </location>
</feature>
<dbReference type="InterPro" id="IPR036866">
    <property type="entry name" value="RibonucZ/Hydroxyglut_hydro"/>
</dbReference>
<comment type="subcellular location">
    <subcellularLocation>
        <location evidence="1">Cell membrane</location>
        <topology evidence="1">Multi-pass membrane protein</topology>
    </subcellularLocation>
</comment>
<keyword evidence="3 7" id="KW-0812">Transmembrane</keyword>
<dbReference type="NCBIfam" id="TIGR00360">
    <property type="entry name" value="ComEC_N-term"/>
    <property type="match status" value="1"/>
</dbReference>
<evidence type="ECO:0000259" key="9">
    <source>
        <dbReference type="Pfam" id="PF03772"/>
    </source>
</evidence>
<feature type="transmembrane region" description="Helical" evidence="7">
    <location>
        <begin position="502"/>
        <end position="523"/>
    </location>
</feature>
<dbReference type="Pfam" id="PF00753">
    <property type="entry name" value="Lactamase_B"/>
    <property type="match status" value="1"/>
</dbReference>
<dbReference type="InterPro" id="IPR052159">
    <property type="entry name" value="Competence_DNA_uptake"/>
</dbReference>
<feature type="transmembrane region" description="Helical" evidence="7">
    <location>
        <begin position="439"/>
        <end position="463"/>
    </location>
</feature>
<feature type="transmembrane region" description="Helical" evidence="7">
    <location>
        <begin position="307"/>
        <end position="327"/>
    </location>
</feature>
<dbReference type="InterPro" id="IPR001279">
    <property type="entry name" value="Metallo-B-lactamas"/>
</dbReference>
<keyword evidence="4 7" id="KW-1133">Transmembrane helix</keyword>
<proteinExistence type="predicted"/>
<feature type="compositionally biased region" description="Polar residues" evidence="6">
    <location>
        <begin position="657"/>
        <end position="669"/>
    </location>
</feature>
<evidence type="ECO:0000313" key="11">
    <source>
        <dbReference type="Proteomes" id="UP000746595"/>
    </source>
</evidence>
<keyword evidence="5 7" id="KW-0472">Membrane</keyword>
<dbReference type="RefSeq" id="WP_168151723.1">
    <property type="nucleotide sequence ID" value="NZ_JAAWVT010000003.1"/>
</dbReference>
<dbReference type="Proteomes" id="UP000746595">
    <property type="component" value="Unassembled WGS sequence"/>
</dbReference>
<keyword evidence="11" id="KW-1185">Reference proteome</keyword>
<comment type="caution">
    <text evidence="10">The sequence shown here is derived from an EMBL/GenBank/DDBJ whole genome shotgun (WGS) entry which is preliminary data.</text>
</comment>
<feature type="transmembrane region" description="Helical" evidence="7">
    <location>
        <begin position="535"/>
        <end position="558"/>
    </location>
</feature>
<feature type="region of interest" description="Disordered" evidence="6">
    <location>
        <begin position="651"/>
        <end position="671"/>
    </location>
</feature>
<evidence type="ECO:0000256" key="5">
    <source>
        <dbReference type="ARBA" id="ARBA00023136"/>
    </source>
</evidence>